<organism evidence="1 2">
    <name type="scientific">Scyliorhinus torazame</name>
    <name type="common">Cloudy catshark</name>
    <name type="synonym">Catulus torazame</name>
    <dbReference type="NCBI Taxonomy" id="75743"/>
    <lineage>
        <taxon>Eukaryota</taxon>
        <taxon>Metazoa</taxon>
        <taxon>Chordata</taxon>
        <taxon>Craniata</taxon>
        <taxon>Vertebrata</taxon>
        <taxon>Chondrichthyes</taxon>
        <taxon>Elasmobranchii</taxon>
        <taxon>Galeomorphii</taxon>
        <taxon>Galeoidea</taxon>
        <taxon>Carcharhiniformes</taxon>
        <taxon>Scyliorhinidae</taxon>
        <taxon>Scyliorhinus</taxon>
    </lineage>
</organism>
<accession>A0A401QG05</accession>
<dbReference type="GO" id="GO:0001540">
    <property type="term" value="F:amyloid-beta binding"/>
    <property type="evidence" value="ECO:0007669"/>
    <property type="project" value="InterPro"/>
</dbReference>
<proteinExistence type="predicted"/>
<dbReference type="PANTHER" id="PTHR14058:SF5">
    <property type="entry name" value="AMYLOID BETA PRECURSOR PROTEIN BINDING FAMILY B MEMBER 1"/>
    <property type="match status" value="1"/>
</dbReference>
<dbReference type="AlphaFoldDB" id="A0A401QG05"/>
<sequence length="55" mass="6274">MADRKDTKTSMNGILFDHSKLVDVPFQVEFPVPKSELVQRFQVLYLGNIPVTKPV</sequence>
<dbReference type="OrthoDB" id="5969782at2759"/>
<protein>
    <submittedName>
        <fullName evidence="1">Uncharacterized protein</fullName>
    </submittedName>
</protein>
<feature type="non-terminal residue" evidence="1">
    <location>
        <position position="55"/>
    </location>
</feature>
<dbReference type="PANTHER" id="PTHR14058">
    <property type="entry name" value="AMYLOID BETA A4 PRECURSOR PROTEIN-BINDING FAMILY B"/>
    <property type="match status" value="1"/>
</dbReference>
<gene>
    <name evidence="1" type="ORF">scyTo_0024881</name>
</gene>
<dbReference type="Proteomes" id="UP000288216">
    <property type="component" value="Unassembled WGS sequence"/>
</dbReference>
<dbReference type="GO" id="GO:0006355">
    <property type="term" value="P:regulation of DNA-templated transcription"/>
    <property type="evidence" value="ECO:0007669"/>
    <property type="project" value="TreeGrafter"/>
</dbReference>
<keyword evidence="2" id="KW-1185">Reference proteome</keyword>
<dbReference type="GO" id="GO:0005737">
    <property type="term" value="C:cytoplasm"/>
    <property type="evidence" value="ECO:0007669"/>
    <property type="project" value="TreeGrafter"/>
</dbReference>
<comment type="caution">
    <text evidence="1">The sequence shown here is derived from an EMBL/GenBank/DDBJ whole genome shotgun (WGS) entry which is preliminary data.</text>
</comment>
<name>A0A401QG05_SCYTO</name>
<reference evidence="1 2" key="1">
    <citation type="journal article" date="2018" name="Nat. Ecol. Evol.">
        <title>Shark genomes provide insights into elasmobranch evolution and the origin of vertebrates.</title>
        <authorList>
            <person name="Hara Y"/>
            <person name="Yamaguchi K"/>
            <person name="Onimaru K"/>
            <person name="Kadota M"/>
            <person name="Koyanagi M"/>
            <person name="Keeley SD"/>
            <person name="Tatsumi K"/>
            <person name="Tanaka K"/>
            <person name="Motone F"/>
            <person name="Kageyama Y"/>
            <person name="Nozu R"/>
            <person name="Adachi N"/>
            <person name="Nishimura O"/>
            <person name="Nakagawa R"/>
            <person name="Tanegashima C"/>
            <person name="Kiyatake I"/>
            <person name="Matsumoto R"/>
            <person name="Murakumo K"/>
            <person name="Nishida K"/>
            <person name="Terakita A"/>
            <person name="Kuratani S"/>
            <person name="Sato K"/>
            <person name="Hyodo S Kuraku.S."/>
        </authorList>
    </citation>
    <scope>NUCLEOTIDE SEQUENCE [LARGE SCALE GENOMIC DNA]</scope>
</reference>
<dbReference type="GO" id="GO:0005634">
    <property type="term" value="C:nucleus"/>
    <property type="evidence" value="ECO:0007669"/>
    <property type="project" value="TreeGrafter"/>
</dbReference>
<dbReference type="EMBL" id="BFAA01060397">
    <property type="protein sequence ID" value="GCB84304.1"/>
    <property type="molecule type" value="Genomic_DNA"/>
</dbReference>
<evidence type="ECO:0000313" key="1">
    <source>
        <dbReference type="EMBL" id="GCB84304.1"/>
    </source>
</evidence>
<dbReference type="InterPro" id="IPR039576">
    <property type="entry name" value="APBB1/2/3"/>
</dbReference>
<evidence type="ECO:0000313" key="2">
    <source>
        <dbReference type="Proteomes" id="UP000288216"/>
    </source>
</evidence>